<organism evidence="1 2">
    <name type="scientific">Roseicella aquatilis</name>
    <dbReference type="NCBI Taxonomy" id="2527868"/>
    <lineage>
        <taxon>Bacteria</taxon>
        <taxon>Pseudomonadati</taxon>
        <taxon>Pseudomonadota</taxon>
        <taxon>Alphaproteobacteria</taxon>
        <taxon>Acetobacterales</taxon>
        <taxon>Roseomonadaceae</taxon>
        <taxon>Roseicella</taxon>
    </lineage>
</organism>
<dbReference type="RefSeq" id="WP_132297415.1">
    <property type="nucleotide sequence ID" value="NZ_SKBM01000052.1"/>
</dbReference>
<dbReference type="Proteomes" id="UP000295023">
    <property type="component" value="Unassembled WGS sequence"/>
</dbReference>
<accession>A0A4R4D4M8</accession>
<keyword evidence="2" id="KW-1185">Reference proteome</keyword>
<gene>
    <name evidence="1" type="ORF">EXY23_26580</name>
</gene>
<protein>
    <submittedName>
        <fullName evidence="1">Uncharacterized protein</fullName>
    </submittedName>
</protein>
<evidence type="ECO:0000313" key="2">
    <source>
        <dbReference type="Proteomes" id="UP000295023"/>
    </source>
</evidence>
<sequence length="66" mass="7166">MTKTTKNPPAYLAYVAPAEAGTPWTRIGAAWPHKDGKGLGIRLTQLPDKPGRIELRVNPWSEGGRA</sequence>
<dbReference type="AlphaFoldDB" id="A0A4R4D4M8"/>
<dbReference type="EMBL" id="SKBM01000052">
    <property type="protein sequence ID" value="TCZ51909.1"/>
    <property type="molecule type" value="Genomic_DNA"/>
</dbReference>
<comment type="caution">
    <text evidence="1">The sequence shown here is derived from an EMBL/GenBank/DDBJ whole genome shotgun (WGS) entry which is preliminary data.</text>
</comment>
<evidence type="ECO:0000313" key="1">
    <source>
        <dbReference type="EMBL" id="TCZ51909.1"/>
    </source>
</evidence>
<name>A0A4R4D4M8_9PROT</name>
<proteinExistence type="predicted"/>
<dbReference type="OrthoDB" id="7652274at2"/>
<reference evidence="1 2" key="1">
    <citation type="submission" date="2019-03" db="EMBL/GenBank/DDBJ databases">
        <title>Paracraurococcus aquatilis NE82 genome sequence.</title>
        <authorList>
            <person name="Zhao Y."/>
            <person name="Du Z."/>
        </authorList>
    </citation>
    <scope>NUCLEOTIDE SEQUENCE [LARGE SCALE GENOMIC DNA]</scope>
    <source>
        <strain evidence="1 2">NE82</strain>
    </source>
</reference>